<name>A0A6M2E3U2_XENCH</name>
<dbReference type="PANTHER" id="PTHR10609">
    <property type="entry name" value="BIOTINIDASE-RELATED"/>
    <property type="match status" value="1"/>
</dbReference>
<keyword evidence="2" id="KW-0378">Hydrolase</keyword>
<dbReference type="PANTHER" id="PTHR10609:SF14">
    <property type="entry name" value="BIOTINIDASE"/>
    <property type="match status" value="1"/>
</dbReference>
<dbReference type="InterPro" id="IPR043957">
    <property type="entry name" value="Vanin_C"/>
</dbReference>
<accession>A0A6M2E3U2</accession>
<sequence>MVRTGVTDFVFSTMWFSQMPFLTAIQVQESWAYANDVNLLAAGASNPAIGSGGSGIYAGHNGALVFSMSPEPVRKIIVSDVKKIIPGKKKQDEKKGHQEHSYHQDLTIPRENYPPEIMDAYRISTENMSSYTSEKIYFGEFNKEICSNDKFCCHFNISTVELPVFDGKLTYEYRAVAYKGPRYWGDRTGDVLVCSIVSCSGAEITDCGVRYPDFLKVAPRMRFAHVKISGEFPSSQDVLTTATSLSYSLSPLSRERLHMHRWHSSARSHRNTITGLGNIKGHLDFAQGTVLMMEKVQVQLKGPPADDLHTLGLFARDYSAETGSSTAMALSQTWLFFILSLSFILY</sequence>
<proteinExistence type="inferred from homology"/>
<evidence type="ECO:0000256" key="1">
    <source>
        <dbReference type="ARBA" id="ARBA00008225"/>
    </source>
</evidence>
<organism evidence="4">
    <name type="scientific">Xenopsylla cheopis</name>
    <name type="common">Oriental rat flea</name>
    <name type="synonym">Pulex cheopis</name>
    <dbReference type="NCBI Taxonomy" id="163159"/>
    <lineage>
        <taxon>Eukaryota</taxon>
        <taxon>Metazoa</taxon>
        <taxon>Ecdysozoa</taxon>
        <taxon>Arthropoda</taxon>
        <taxon>Hexapoda</taxon>
        <taxon>Insecta</taxon>
        <taxon>Pterygota</taxon>
        <taxon>Neoptera</taxon>
        <taxon>Endopterygota</taxon>
        <taxon>Siphonaptera</taxon>
        <taxon>Pulicidae</taxon>
        <taxon>Xenopsyllinae</taxon>
        <taxon>Xenopsylla</taxon>
    </lineage>
</organism>
<evidence type="ECO:0000256" key="2">
    <source>
        <dbReference type="ARBA" id="ARBA00022801"/>
    </source>
</evidence>
<dbReference type="Pfam" id="PF19018">
    <property type="entry name" value="Vanin_C"/>
    <property type="match status" value="1"/>
</dbReference>
<protein>
    <submittedName>
        <fullName evidence="4">Putative product</fullName>
    </submittedName>
</protein>
<reference evidence="4" key="1">
    <citation type="submission" date="2020-03" db="EMBL/GenBank/DDBJ databases">
        <title>Transcriptomic Profiling of the Digestive Tract of the Rat Flea, Xenopsylla cheopis, Following Blood Feeding and Infection with Yersinia pestis.</title>
        <authorList>
            <person name="Bland D.M."/>
            <person name="Martens C.A."/>
            <person name="Virtaneva K."/>
            <person name="Kanakabandi K."/>
            <person name="Long D."/>
            <person name="Rosenke R."/>
            <person name="Saturday G.A."/>
            <person name="Hoyt F.H."/>
            <person name="Bruno D.P."/>
            <person name="Ribeiro J.M.C."/>
            <person name="Hinnebusch J."/>
        </authorList>
    </citation>
    <scope>NUCLEOTIDE SEQUENCE</scope>
</reference>
<dbReference type="InterPro" id="IPR003010">
    <property type="entry name" value="C-N_Hydrolase"/>
</dbReference>
<dbReference type="Gene3D" id="3.60.110.10">
    <property type="entry name" value="Carbon-nitrogen hydrolase"/>
    <property type="match status" value="1"/>
</dbReference>
<dbReference type="AlphaFoldDB" id="A0A6M2E3U2"/>
<dbReference type="PROSITE" id="PS50263">
    <property type="entry name" value="CN_HYDROLASE"/>
    <property type="match status" value="1"/>
</dbReference>
<comment type="similarity">
    <text evidence="1">Belongs to the carbon-nitrogen hydrolase superfamily. BTD/VNN family.</text>
</comment>
<dbReference type="InterPro" id="IPR036526">
    <property type="entry name" value="C-N_Hydrolase_sf"/>
</dbReference>
<evidence type="ECO:0000259" key="3">
    <source>
        <dbReference type="PROSITE" id="PS50263"/>
    </source>
</evidence>
<feature type="domain" description="CN hydrolase" evidence="3">
    <location>
        <begin position="1"/>
        <end position="83"/>
    </location>
</feature>
<dbReference type="EMBL" id="GIIL01007961">
    <property type="protein sequence ID" value="NOV51687.1"/>
    <property type="molecule type" value="Transcribed_RNA"/>
</dbReference>
<dbReference type="GO" id="GO:0016787">
    <property type="term" value="F:hydrolase activity"/>
    <property type="evidence" value="ECO:0007669"/>
    <property type="project" value="UniProtKB-KW"/>
</dbReference>
<evidence type="ECO:0000313" key="4">
    <source>
        <dbReference type="EMBL" id="NOV51687.1"/>
    </source>
</evidence>
<dbReference type="InterPro" id="IPR040154">
    <property type="entry name" value="Biotinidase/VNN"/>
</dbReference>